<keyword evidence="1" id="KW-1133">Transmembrane helix</keyword>
<feature type="transmembrane region" description="Helical" evidence="1">
    <location>
        <begin position="92"/>
        <end position="116"/>
    </location>
</feature>
<reference evidence="2 3" key="1">
    <citation type="submission" date="2024-06" db="EMBL/GenBank/DDBJ databases">
        <title>Pontibacter populi HYL7-15.</title>
        <authorList>
            <person name="Kim M.K."/>
        </authorList>
    </citation>
    <scope>NUCLEOTIDE SEQUENCE [LARGE SCALE GENOMIC DNA]</scope>
    <source>
        <strain evidence="2 3">HYL7-15</strain>
    </source>
</reference>
<evidence type="ECO:0000256" key="1">
    <source>
        <dbReference type="SAM" id="Phobius"/>
    </source>
</evidence>
<feature type="transmembrane region" description="Helical" evidence="1">
    <location>
        <begin position="16"/>
        <end position="34"/>
    </location>
</feature>
<feature type="transmembrane region" description="Helical" evidence="1">
    <location>
        <begin position="55"/>
        <end position="72"/>
    </location>
</feature>
<feature type="transmembrane region" description="Helical" evidence="1">
    <location>
        <begin position="155"/>
        <end position="178"/>
    </location>
</feature>
<keyword evidence="3" id="KW-1185">Reference proteome</keyword>
<name>A0ABV1RQJ7_9BACT</name>
<dbReference type="Proteomes" id="UP001476807">
    <property type="component" value="Unassembled WGS sequence"/>
</dbReference>
<sequence length="199" mass="22498">MMINQVTLLSQNGTKIKALITGTVTVFILCLLFWEHFHGGVASHHILQQQNLPAISNWWSGLLLPVLTWFLIGRTEKRLSKQFLQVQQTNILQSQVLGLFVTGLVLGVVIATSFTYGYNTFLDNVPYIILLLSLIIPIFYAEFMLGFILGMTYTFGAILPTIFILLLAAIGFLTYRFIRPVIIMLTMKMINSLNKSPNR</sequence>
<evidence type="ECO:0008006" key="4">
    <source>
        <dbReference type="Google" id="ProtNLM"/>
    </source>
</evidence>
<protein>
    <recommendedName>
        <fullName evidence="4">ABC transporter permease</fullName>
    </recommendedName>
</protein>
<feature type="transmembrane region" description="Helical" evidence="1">
    <location>
        <begin position="128"/>
        <end position="149"/>
    </location>
</feature>
<proteinExistence type="predicted"/>
<organism evidence="2 3">
    <name type="scientific">Pontibacter populi</name>
    <dbReference type="NCBI Taxonomy" id="890055"/>
    <lineage>
        <taxon>Bacteria</taxon>
        <taxon>Pseudomonadati</taxon>
        <taxon>Bacteroidota</taxon>
        <taxon>Cytophagia</taxon>
        <taxon>Cytophagales</taxon>
        <taxon>Hymenobacteraceae</taxon>
        <taxon>Pontibacter</taxon>
    </lineage>
</organism>
<accession>A0ABV1RQJ7</accession>
<keyword evidence="1" id="KW-0472">Membrane</keyword>
<dbReference type="EMBL" id="JBEOKT010000003">
    <property type="protein sequence ID" value="MER2996654.1"/>
    <property type="molecule type" value="Genomic_DNA"/>
</dbReference>
<evidence type="ECO:0000313" key="2">
    <source>
        <dbReference type="EMBL" id="MER2996654.1"/>
    </source>
</evidence>
<keyword evidence="1" id="KW-0812">Transmembrane</keyword>
<gene>
    <name evidence="2" type="ORF">ABS362_03805</name>
</gene>
<comment type="caution">
    <text evidence="2">The sequence shown here is derived from an EMBL/GenBank/DDBJ whole genome shotgun (WGS) entry which is preliminary data.</text>
</comment>
<dbReference type="RefSeq" id="WP_350410970.1">
    <property type="nucleotide sequence ID" value="NZ_JBEOKT010000003.1"/>
</dbReference>
<evidence type="ECO:0000313" key="3">
    <source>
        <dbReference type="Proteomes" id="UP001476807"/>
    </source>
</evidence>